<organism evidence="3">
    <name type="scientific">Kuenenia stuttgartiensis</name>
    <dbReference type="NCBI Taxonomy" id="174633"/>
    <lineage>
        <taxon>Bacteria</taxon>
        <taxon>Pseudomonadati</taxon>
        <taxon>Planctomycetota</taxon>
        <taxon>Candidatus Brocadiia</taxon>
        <taxon>Candidatus Brocadiales</taxon>
        <taxon>Candidatus Brocadiaceae</taxon>
        <taxon>Candidatus Kuenenia</taxon>
    </lineage>
</organism>
<sequence>MTLANPWFLFLIIPFGLLYFFWKEKKYIGYSSLYHVKELHGFRKVIAGLFKPVFFCAVFFLILALTYPQSAYHKEKISLKGREILLCIDTSFSTTGTAIETIKEVVAAFIKKRSNDIIGLSIFGTDAALITMPTMETELLEKSLERVHSSQMGYQTSIGEGIFTSITALFEKEMGSRFTFTELRNSINKQYLDDYAVSFVKEMKKRDLLKNKLIILFTDGIYNIGISPDRPLRLLQRMGIKAYVVAVKASDVYGIDPDIAAQHIQELQEAIESTGGKYYHADNFEEVAKFYDEIDRIEKDEIVVENVFKKKDLYIFPIIAGLFFLLTTVFIENFWIRIP</sequence>
<reference evidence="5" key="4">
    <citation type="submission" date="2017-10" db="EMBL/GenBank/DDBJ databases">
        <authorList>
            <person name="Banno H."/>
            <person name="Chua N.-H."/>
        </authorList>
    </citation>
    <scope>NUCLEOTIDE SEQUENCE [LARGE SCALE GENOMIC DNA]</scope>
    <source>
        <strain evidence="5">Kuenenia_mbr1_ru-nijmegen</strain>
    </source>
</reference>
<keyword evidence="1" id="KW-0812">Transmembrane</keyword>
<evidence type="ECO:0000259" key="2">
    <source>
        <dbReference type="PROSITE" id="PS50234"/>
    </source>
</evidence>
<evidence type="ECO:0000313" key="4">
    <source>
        <dbReference type="EMBL" id="QII11812.1"/>
    </source>
</evidence>
<dbReference type="EMBL" id="CT573071">
    <property type="protein sequence ID" value="CAJ74707.1"/>
    <property type="molecule type" value="Genomic_DNA"/>
</dbReference>
<accession>Q1Q3W9</accession>
<dbReference type="EMBL" id="LT934425">
    <property type="protein sequence ID" value="SOH06032.1"/>
    <property type="molecule type" value="Genomic_DNA"/>
</dbReference>
<evidence type="ECO:0000313" key="7">
    <source>
        <dbReference type="Proteomes" id="UP000501926"/>
    </source>
</evidence>
<evidence type="ECO:0000313" key="5">
    <source>
        <dbReference type="EMBL" id="SOH06032.1"/>
    </source>
</evidence>
<reference evidence="3" key="1">
    <citation type="journal article" date="2006" name="Nature">
        <title>Deciphering the evolution and metabolism of an anammox bacterium from a community genome.</title>
        <authorList>
            <person name="Strous M."/>
            <person name="Pelletier E."/>
            <person name="Mangenot S."/>
            <person name="Rattei T."/>
            <person name="Lehner A."/>
            <person name="Taylor M.W."/>
            <person name="Horn M."/>
            <person name="Daims H."/>
            <person name="Bartol-Mavel D."/>
            <person name="Wincker P."/>
            <person name="Barbe V."/>
            <person name="Fonknechten N."/>
            <person name="Vallenet D."/>
            <person name="Segurens B."/>
            <person name="Schenowitz-Truong C."/>
            <person name="Medigue C."/>
            <person name="Collingro A."/>
            <person name="Snel B."/>
            <person name="Dutilh B.E."/>
            <person name="OpDenCamp H.J.M."/>
            <person name="vanDerDrift C."/>
            <person name="Cirpus I."/>
            <person name="vanDePas-Schoonen K.T."/>
            <person name="Harhangi H.R."/>
            <person name="vanNiftrik L."/>
            <person name="Schmid M."/>
            <person name="Keltjens J."/>
            <person name="vanDeVossenberg J."/>
            <person name="Kartal B."/>
            <person name="Meier H."/>
            <person name="Frishman D."/>
            <person name="Huynen M.A."/>
            <person name="Mewes H."/>
            <person name="Weissenbach J."/>
            <person name="Jetten M.S.M."/>
            <person name="Wagner M."/>
            <person name="LePaslier D."/>
        </authorList>
    </citation>
    <scope>NUCLEOTIDE SEQUENCE</scope>
</reference>
<dbReference type="Pfam" id="PF13519">
    <property type="entry name" value="VWA_2"/>
    <property type="match status" value="1"/>
</dbReference>
<keyword evidence="1" id="KW-1133">Transmembrane helix</keyword>
<name>Q1Q3W9_KUEST</name>
<feature type="domain" description="VWFA" evidence="2">
    <location>
        <begin position="83"/>
        <end position="294"/>
    </location>
</feature>
<dbReference type="RefSeq" id="WP_099326552.1">
    <property type="nucleotide sequence ID" value="NZ_CP049055.1"/>
</dbReference>
<proteinExistence type="predicted"/>
<feature type="transmembrane region" description="Helical" evidence="1">
    <location>
        <begin position="45"/>
        <end position="67"/>
    </location>
</feature>
<dbReference type="Gene3D" id="3.40.50.410">
    <property type="entry name" value="von Willebrand factor, type A domain"/>
    <property type="match status" value="1"/>
</dbReference>
<dbReference type="SUPFAM" id="SSF53300">
    <property type="entry name" value="vWA-like"/>
    <property type="match status" value="1"/>
</dbReference>
<dbReference type="PROSITE" id="PS50234">
    <property type="entry name" value="VWFA"/>
    <property type="match status" value="1"/>
</dbReference>
<evidence type="ECO:0000256" key="1">
    <source>
        <dbReference type="SAM" id="Phobius"/>
    </source>
</evidence>
<keyword evidence="1" id="KW-0472">Membrane</keyword>
<dbReference type="Proteomes" id="UP000501926">
    <property type="component" value="Chromosome"/>
</dbReference>
<protein>
    <submittedName>
        <fullName evidence="4">BatA</fullName>
    </submittedName>
</protein>
<evidence type="ECO:0000313" key="3">
    <source>
        <dbReference type="EMBL" id="CAJ74707.1"/>
    </source>
</evidence>
<evidence type="ECO:0000313" key="6">
    <source>
        <dbReference type="Proteomes" id="UP000221734"/>
    </source>
</evidence>
<dbReference type="AlphaFoldDB" id="Q1Q3W9"/>
<reference evidence="6" key="3">
    <citation type="submission" date="2017-10" db="EMBL/GenBank/DDBJ databases">
        <authorList>
            <person name="Frank J."/>
        </authorList>
    </citation>
    <scope>NUCLEOTIDE SEQUENCE [LARGE SCALE GENOMIC DNA]</scope>
</reference>
<dbReference type="InterPro" id="IPR036465">
    <property type="entry name" value="vWFA_dom_sf"/>
</dbReference>
<reference evidence="4 7" key="5">
    <citation type="submission" date="2020-02" db="EMBL/GenBank/DDBJ databases">
        <title>Newly sequenced genome of strain CSTR1 showed variability in Candidatus Kuenenia stuttgartiensis genomes.</title>
        <authorList>
            <person name="Ding C."/>
            <person name="Adrian L."/>
        </authorList>
    </citation>
    <scope>NUCLEOTIDE SEQUENCE [LARGE SCALE GENOMIC DNA]</scope>
    <source>
        <strain evidence="4 7">CSTR1</strain>
    </source>
</reference>
<dbReference type="SMART" id="SM00327">
    <property type="entry name" value="VWA"/>
    <property type="match status" value="1"/>
</dbReference>
<keyword evidence="6" id="KW-1185">Reference proteome</keyword>
<dbReference type="KEGG" id="kst:KSMBR1_3559"/>
<dbReference type="EMBL" id="CP049055">
    <property type="protein sequence ID" value="QII11812.1"/>
    <property type="molecule type" value="Genomic_DNA"/>
</dbReference>
<reference evidence="3" key="2">
    <citation type="submission" date="2006-01" db="EMBL/GenBank/DDBJ databases">
        <authorList>
            <person name="Genoscope"/>
        </authorList>
    </citation>
    <scope>NUCLEOTIDE SEQUENCE</scope>
</reference>
<dbReference type="OrthoDB" id="6206554at2"/>
<dbReference type="Proteomes" id="UP000221734">
    <property type="component" value="Chromosome Kuenenia_stuttgartiensis_MBR1"/>
</dbReference>
<dbReference type="Pfam" id="PF00092">
    <property type="entry name" value="VWA"/>
    <property type="match status" value="1"/>
</dbReference>
<gene>
    <name evidence="4" type="ORF">KsCSTR_24330</name>
    <name evidence="5" type="ORF">KSMBR1_3559</name>
    <name evidence="3" type="ORF">kuste3944</name>
</gene>
<dbReference type="InterPro" id="IPR002035">
    <property type="entry name" value="VWF_A"/>
</dbReference>
<feature type="transmembrane region" description="Helical" evidence="1">
    <location>
        <begin position="314"/>
        <end position="336"/>
    </location>
</feature>
<feature type="transmembrane region" description="Helical" evidence="1">
    <location>
        <begin position="6"/>
        <end position="22"/>
    </location>
</feature>